<feature type="domain" description="Fido" evidence="1">
    <location>
        <begin position="95"/>
        <end position="240"/>
    </location>
</feature>
<dbReference type="SUPFAM" id="SSF140931">
    <property type="entry name" value="Fic-like"/>
    <property type="match status" value="1"/>
</dbReference>
<dbReference type="Gene3D" id="1.10.3290.10">
    <property type="entry name" value="Fido-like domain"/>
    <property type="match status" value="1"/>
</dbReference>
<sequence length="244" mass="27535">MSTELLGLTWDASVIPEVKNVGTRVALFTFKTHMAGFVWDAAQLENNPYTYVEVKTLLDGVTVGGHKVSDTEQVLNLADSSKKLIELVQTGRFDLDKKTFTLLHSIIARNEALEWGVFRGDGDEVHYQARVHLGELGTHFPPATEPGAPELNRIFSEGVGHIKTLPPFEGALAMFLFGAYFQFFFDGNKRTSRYMMNGWLMLHGFNPISIPAARALDFNSRMVRFYHSKDATEMMEFLVECYQD</sequence>
<evidence type="ECO:0000313" key="3">
    <source>
        <dbReference type="Proteomes" id="UP000682928"/>
    </source>
</evidence>
<evidence type="ECO:0000259" key="1">
    <source>
        <dbReference type="PROSITE" id="PS51459"/>
    </source>
</evidence>
<dbReference type="EMBL" id="AP024590">
    <property type="protein sequence ID" value="BCU57152.1"/>
    <property type="molecule type" value="Genomic_DNA"/>
</dbReference>
<dbReference type="InterPro" id="IPR036597">
    <property type="entry name" value="Fido-like_dom_sf"/>
</dbReference>
<accession>A0AA86J1B6</accession>
<dbReference type="AlphaFoldDB" id="A0AA86J1B6"/>
<evidence type="ECO:0000313" key="2">
    <source>
        <dbReference type="EMBL" id="BCU57152.1"/>
    </source>
</evidence>
<proteinExistence type="predicted"/>
<gene>
    <name evidence="2" type="ORF">ENKO_37460</name>
</gene>
<name>A0AA86J1B6_9ENTR</name>
<dbReference type="RefSeq" id="WP_088220666.1">
    <property type="nucleotide sequence ID" value="NZ_AP024590.1"/>
</dbReference>
<protein>
    <recommendedName>
        <fullName evidence="1">Fido domain-containing protein</fullName>
    </recommendedName>
</protein>
<dbReference type="InterPro" id="IPR003812">
    <property type="entry name" value="Fido"/>
</dbReference>
<dbReference type="Proteomes" id="UP000682928">
    <property type="component" value="Chromosome"/>
</dbReference>
<dbReference type="PROSITE" id="PS51459">
    <property type="entry name" value="FIDO"/>
    <property type="match status" value="1"/>
</dbReference>
<organism evidence="2 3">
    <name type="scientific">Enterobacter kobei</name>
    <dbReference type="NCBI Taxonomy" id="208224"/>
    <lineage>
        <taxon>Bacteria</taxon>
        <taxon>Pseudomonadati</taxon>
        <taxon>Pseudomonadota</taxon>
        <taxon>Gammaproteobacteria</taxon>
        <taxon>Enterobacterales</taxon>
        <taxon>Enterobacteriaceae</taxon>
        <taxon>Enterobacter</taxon>
        <taxon>Enterobacter cloacae complex</taxon>
    </lineage>
</organism>
<reference evidence="2" key="1">
    <citation type="submission" date="2021-04" db="EMBL/GenBank/DDBJ databases">
        <title>Difference and commonality of drug resistance evolution in various bacteria. and drug sensitivity profiles.</title>
        <authorList>
            <person name="Maeda T."/>
            <person name="Shibai A."/>
            <person name="Kawada K."/>
            <person name="Kotani H."/>
            <person name="Tarusawa Y."/>
            <person name="Tanabe K."/>
            <person name="Furusawa C."/>
        </authorList>
    </citation>
    <scope>NUCLEOTIDE SEQUENCE</scope>
    <source>
        <strain evidence="2">JCM 8580</strain>
    </source>
</reference>